<evidence type="ECO:0000313" key="4">
    <source>
        <dbReference type="Proteomes" id="UP001634393"/>
    </source>
</evidence>
<evidence type="ECO:0000313" key="2">
    <source>
        <dbReference type="EMBL" id="KAL3835226.1"/>
    </source>
</evidence>
<evidence type="ECO:0000313" key="3">
    <source>
        <dbReference type="EMBL" id="KAL3845782.1"/>
    </source>
</evidence>
<organism evidence="2 4">
    <name type="scientific">Penstemon smallii</name>
    <dbReference type="NCBI Taxonomy" id="265156"/>
    <lineage>
        <taxon>Eukaryota</taxon>
        <taxon>Viridiplantae</taxon>
        <taxon>Streptophyta</taxon>
        <taxon>Embryophyta</taxon>
        <taxon>Tracheophyta</taxon>
        <taxon>Spermatophyta</taxon>
        <taxon>Magnoliopsida</taxon>
        <taxon>eudicotyledons</taxon>
        <taxon>Gunneridae</taxon>
        <taxon>Pentapetalae</taxon>
        <taxon>asterids</taxon>
        <taxon>lamiids</taxon>
        <taxon>Lamiales</taxon>
        <taxon>Plantaginaceae</taxon>
        <taxon>Cheloneae</taxon>
        <taxon>Penstemon</taxon>
    </lineage>
</organism>
<dbReference type="Proteomes" id="UP001634393">
    <property type="component" value="Unassembled WGS sequence"/>
</dbReference>
<dbReference type="EMBL" id="JBJXBP010000002">
    <property type="protein sequence ID" value="KAL3845782.1"/>
    <property type="molecule type" value="Genomic_DNA"/>
</dbReference>
<comment type="caution">
    <text evidence="2">The sequence shown here is derived from an EMBL/GenBank/DDBJ whole genome shotgun (WGS) entry which is preliminary data.</text>
</comment>
<dbReference type="AlphaFoldDB" id="A0ABD3TF38"/>
<keyword evidence="1" id="KW-1133">Transmembrane helix</keyword>
<dbReference type="EMBL" id="JBJXBP010000004">
    <property type="protein sequence ID" value="KAL3835226.1"/>
    <property type="molecule type" value="Genomic_DNA"/>
</dbReference>
<evidence type="ECO:0008006" key="5">
    <source>
        <dbReference type="Google" id="ProtNLM"/>
    </source>
</evidence>
<keyword evidence="1" id="KW-0812">Transmembrane</keyword>
<keyword evidence="4" id="KW-1185">Reference proteome</keyword>
<name>A0ABD3TF38_9LAMI</name>
<protein>
    <recommendedName>
        <fullName evidence="5">Transmembrane protein</fullName>
    </recommendedName>
</protein>
<sequence length="117" mass="13741">MIKRHPPRHFLPLLLLYPCAFFMLSLQFSGPRKNSFLICPSHTFSPALEMRHPCAVADLPWRVFVNLIRYLVTFALSVLFFSYGLFSDILSFRREVVNEKKADPVLPFRLKLGRDWQ</sequence>
<keyword evidence="1" id="KW-0472">Membrane</keyword>
<proteinExistence type="predicted"/>
<feature type="transmembrane region" description="Helical" evidence="1">
    <location>
        <begin position="67"/>
        <end position="86"/>
    </location>
</feature>
<reference evidence="2 4" key="1">
    <citation type="submission" date="2024-12" db="EMBL/GenBank/DDBJ databases">
        <title>The unique morphological basis and parallel evolutionary history of personate flowers in Penstemon.</title>
        <authorList>
            <person name="Depatie T.H."/>
            <person name="Wessinger C.A."/>
        </authorList>
    </citation>
    <scope>NUCLEOTIDE SEQUENCE [LARGE SCALE GENOMIC DNA]</scope>
    <source>
        <strain evidence="2">WTNN_2</strain>
        <tissue evidence="2">Leaf</tissue>
    </source>
</reference>
<evidence type="ECO:0000256" key="1">
    <source>
        <dbReference type="SAM" id="Phobius"/>
    </source>
</evidence>
<accession>A0ABD3TF38</accession>
<gene>
    <name evidence="3" type="ORF">ACJIZ3_003185</name>
    <name evidence="2" type="ORF">ACJIZ3_009962</name>
</gene>
<feature type="transmembrane region" description="Helical" evidence="1">
    <location>
        <begin position="9"/>
        <end position="28"/>
    </location>
</feature>